<feature type="domain" description="tRNA synthetases class I catalytic" evidence="11">
    <location>
        <begin position="82"/>
        <end position="478"/>
    </location>
</feature>
<dbReference type="PRINTS" id="PR00983">
    <property type="entry name" value="TRNASYNTHCYS"/>
</dbReference>
<dbReference type="InterPro" id="IPR024909">
    <property type="entry name" value="Cys-tRNA/MSH_ligase"/>
</dbReference>
<dbReference type="PANTHER" id="PTHR10890:SF3">
    <property type="entry name" value="CYSTEINE--TRNA LIGASE, CYTOPLASMIC"/>
    <property type="match status" value="1"/>
</dbReference>
<dbReference type="GO" id="GO:0046872">
    <property type="term" value="F:metal ion binding"/>
    <property type="evidence" value="ECO:0007669"/>
    <property type="project" value="UniProtKB-KW"/>
</dbReference>
<comment type="cofactor">
    <cofactor evidence="1">
        <name>Zn(2+)</name>
        <dbReference type="ChEBI" id="CHEBI:29105"/>
    </cofactor>
</comment>
<dbReference type="CDD" id="cd00672">
    <property type="entry name" value="CysRS_core"/>
    <property type="match status" value="1"/>
</dbReference>
<keyword evidence="5" id="KW-0547">Nucleotide-binding</keyword>
<keyword evidence="4" id="KW-0479">Metal-binding</keyword>
<dbReference type="GO" id="GO:0006423">
    <property type="term" value="P:cysteinyl-tRNA aminoacylation"/>
    <property type="evidence" value="ECO:0007669"/>
    <property type="project" value="InterPro"/>
</dbReference>
<dbReference type="Pfam" id="PF01406">
    <property type="entry name" value="tRNA-synt_1e"/>
    <property type="match status" value="1"/>
</dbReference>
<dbReference type="GO" id="GO:0005737">
    <property type="term" value="C:cytoplasm"/>
    <property type="evidence" value="ECO:0007669"/>
    <property type="project" value="TreeGrafter"/>
</dbReference>
<evidence type="ECO:0000256" key="10">
    <source>
        <dbReference type="ARBA" id="ARBA00031499"/>
    </source>
</evidence>
<evidence type="ECO:0000256" key="2">
    <source>
        <dbReference type="ARBA" id="ARBA00012832"/>
    </source>
</evidence>
<organism evidence="12 13">
    <name type="scientific">Schistosoma margrebowiei</name>
    <dbReference type="NCBI Taxonomy" id="48269"/>
    <lineage>
        <taxon>Eukaryota</taxon>
        <taxon>Metazoa</taxon>
        <taxon>Spiralia</taxon>
        <taxon>Lophotrochozoa</taxon>
        <taxon>Platyhelminthes</taxon>
        <taxon>Trematoda</taxon>
        <taxon>Digenea</taxon>
        <taxon>Strigeidida</taxon>
        <taxon>Schistosomatoidea</taxon>
        <taxon>Schistosomatidae</taxon>
        <taxon>Schistosoma</taxon>
    </lineage>
</organism>
<evidence type="ECO:0000313" key="13">
    <source>
        <dbReference type="WBParaSite" id="SMRG1_72790.2"/>
    </source>
</evidence>
<evidence type="ECO:0000256" key="7">
    <source>
        <dbReference type="ARBA" id="ARBA00022840"/>
    </source>
</evidence>
<dbReference type="AlphaFoldDB" id="A0AA85AAE8"/>
<evidence type="ECO:0000256" key="8">
    <source>
        <dbReference type="ARBA" id="ARBA00022917"/>
    </source>
</evidence>
<reference evidence="13" key="1">
    <citation type="submission" date="2023-11" db="UniProtKB">
        <authorList>
            <consortium name="WormBaseParasite"/>
        </authorList>
    </citation>
    <scope>IDENTIFICATION</scope>
</reference>
<dbReference type="Proteomes" id="UP000050790">
    <property type="component" value="Unassembled WGS sequence"/>
</dbReference>
<dbReference type="GO" id="GO:0005524">
    <property type="term" value="F:ATP binding"/>
    <property type="evidence" value="ECO:0007669"/>
    <property type="project" value="UniProtKB-KW"/>
</dbReference>
<evidence type="ECO:0000256" key="5">
    <source>
        <dbReference type="ARBA" id="ARBA00022741"/>
    </source>
</evidence>
<keyword evidence="3" id="KW-0436">Ligase</keyword>
<evidence type="ECO:0000259" key="11">
    <source>
        <dbReference type="Pfam" id="PF01406"/>
    </source>
</evidence>
<evidence type="ECO:0000256" key="1">
    <source>
        <dbReference type="ARBA" id="ARBA00001947"/>
    </source>
</evidence>
<accession>A0AA85AAE8</accession>
<evidence type="ECO:0000313" key="12">
    <source>
        <dbReference type="Proteomes" id="UP000050790"/>
    </source>
</evidence>
<dbReference type="Gene3D" id="3.40.50.620">
    <property type="entry name" value="HUPs"/>
    <property type="match status" value="1"/>
</dbReference>
<protein>
    <recommendedName>
        <fullName evidence="2">cysteine--tRNA ligase</fullName>
        <ecNumber evidence="2">6.1.1.16</ecNumber>
    </recommendedName>
    <alternativeName>
        <fullName evidence="10">Cysteinyl-tRNA synthetase</fullName>
    </alternativeName>
</protein>
<keyword evidence="9" id="KW-0030">Aminoacyl-tRNA synthetase</keyword>
<dbReference type="WBParaSite" id="SMRG1_72790.2">
    <property type="protein sequence ID" value="SMRG1_72790.2"/>
    <property type="gene ID" value="SMRG1_72790"/>
</dbReference>
<dbReference type="HAMAP" id="MF_00041">
    <property type="entry name" value="Cys_tRNA_synth"/>
    <property type="match status" value="1"/>
</dbReference>
<keyword evidence="7" id="KW-0067">ATP-binding</keyword>
<sequence length="894" mass="101045">MLCYLGRGHFFNTLNLRPYQSPLLCYYSLFRQSLCKSTFTFGKMEKRTQPKWFTPVQNAQDGQLPNLYLYNSLTSRKDLFIPQDGRHVKWYTCGPTVYDVSHLGHARTYVAFDVIRRVLVDYFNFKVTYVLNITDIDDKIIKRARQNHLISDYQLKDPDLATVVGDIAKGIQKIKSKIQFETDSDKKAYLNSEVDRLISLLSTVPLDEEDPINYLILNARDAIADTLDAAYGASISDHQIFEVLARHFEKEYLVDMESLNIIPPSVLVRVTEYIDAIIKYVKQIIDNGFAYVAPSGSVYFDTNRFASSPMHFYAKLVPTAYGDTNQLESGEGELCITGEKKSPNDFALWKASKPGEPFWSSPWGKGRPGWHIECSVMASDILGDTLDIHSGGVDLKFPHHDNELAQSEAYFGHSHWVNYFLHSGHLTISGCKMSKSLKNFITIRDALKTHSSRQIRLIFLLHSWRDTMDYSVDTLAEAVGFEKQLIDFLYTCSNIQFLAKQSLSNKHDLKETEDGDFQQTLVDIQHKVYDALCDSCDTRSVLDCIKVLMSEADSRIFSRIEPNKCISKLADDAFATGRFILQLLRIFGVADHTAVAAGSPVPSGAIIAGGKVPEHHESIPLREADESAFGFRSWLSLDTLTEERLISSVHKSLEACSIFIQAIIHEGDTFKEIVNTFAYEVQKQYGIDLFNVQSDERQSLECILKTTDQASLSESTCIPHGLEINIWPVVLNFLHTLISIRNTVRKVLSSGSITDSLCKKRLYEACDRFRDVDLVNAGIRLQDRATAIDLSCGLDISPFIGLVDKKFLMSEHSESKTKRVEAKVIKESVKQKTGRIPPSELFISEVDKYSKFDSKGMPTHDASGNELSKSALKKLQKLYVAQEKRHAAFLKSKE</sequence>
<evidence type="ECO:0000256" key="6">
    <source>
        <dbReference type="ARBA" id="ARBA00022833"/>
    </source>
</evidence>
<dbReference type="PANTHER" id="PTHR10890">
    <property type="entry name" value="CYSTEINYL-TRNA SYNTHETASE"/>
    <property type="match status" value="1"/>
</dbReference>
<evidence type="ECO:0000256" key="3">
    <source>
        <dbReference type="ARBA" id="ARBA00022598"/>
    </source>
</evidence>
<dbReference type="InterPro" id="IPR014729">
    <property type="entry name" value="Rossmann-like_a/b/a_fold"/>
</dbReference>
<dbReference type="SUPFAM" id="SSF52374">
    <property type="entry name" value="Nucleotidylyl transferase"/>
    <property type="match status" value="1"/>
</dbReference>
<dbReference type="NCBIfam" id="TIGR00435">
    <property type="entry name" value="cysS"/>
    <property type="match status" value="1"/>
</dbReference>
<evidence type="ECO:0000256" key="9">
    <source>
        <dbReference type="ARBA" id="ARBA00023146"/>
    </source>
</evidence>
<proteinExistence type="inferred from homology"/>
<dbReference type="InterPro" id="IPR032678">
    <property type="entry name" value="tRNA-synt_1_cat_dom"/>
</dbReference>
<evidence type="ECO:0000256" key="4">
    <source>
        <dbReference type="ARBA" id="ARBA00022723"/>
    </source>
</evidence>
<dbReference type="GO" id="GO:0004817">
    <property type="term" value="F:cysteine-tRNA ligase activity"/>
    <property type="evidence" value="ECO:0007669"/>
    <property type="project" value="UniProtKB-EC"/>
</dbReference>
<dbReference type="InterPro" id="IPR015803">
    <property type="entry name" value="Cys-tRNA-ligase"/>
</dbReference>
<dbReference type="EC" id="6.1.1.16" evidence="2"/>
<keyword evidence="6" id="KW-0862">Zinc</keyword>
<keyword evidence="8" id="KW-0648">Protein biosynthesis</keyword>
<name>A0AA85AAE8_9TREM</name>